<organism evidence="2 3">
    <name type="scientific">Brachionus plicatilis</name>
    <name type="common">Marine rotifer</name>
    <name type="synonym">Brachionus muelleri</name>
    <dbReference type="NCBI Taxonomy" id="10195"/>
    <lineage>
        <taxon>Eukaryota</taxon>
        <taxon>Metazoa</taxon>
        <taxon>Spiralia</taxon>
        <taxon>Gnathifera</taxon>
        <taxon>Rotifera</taxon>
        <taxon>Eurotatoria</taxon>
        <taxon>Monogononta</taxon>
        <taxon>Pseudotrocha</taxon>
        <taxon>Ploima</taxon>
        <taxon>Brachionidae</taxon>
        <taxon>Brachionus</taxon>
    </lineage>
</organism>
<evidence type="ECO:0000256" key="1">
    <source>
        <dbReference type="SAM" id="Phobius"/>
    </source>
</evidence>
<dbReference type="Proteomes" id="UP000276133">
    <property type="component" value="Unassembled WGS sequence"/>
</dbReference>
<sequence>MALVFVATEIYHYPSLLQVDLDQEIYDLLSSMTRASYKLTCRMKKKTRVSKCDKKKKSNTYRDIRMKIETLRYLILITIGIPFVTSPLVICDIKIFAFYNQVYSVHELINYFSSFYKTFFSPKKNFFEIRPVCYLFSIICVGAFHILKSFELCGEVINCVKKQFICGD</sequence>
<dbReference type="AlphaFoldDB" id="A0A3M7PZ84"/>
<comment type="caution">
    <text evidence="2">The sequence shown here is derived from an EMBL/GenBank/DDBJ whole genome shotgun (WGS) entry which is preliminary data.</text>
</comment>
<keyword evidence="3" id="KW-1185">Reference proteome</keyword>
<accession>A0A3M7PZ84</accession>
<evidence type="ECO:0000313" key="3">
    <source>
        <dbReference type="Proteomes" id="UP000276133"/>
    </source>
</evidence>
<gene>
    <name evidence="2" type="ORF">BpHYR1_053704</name>
</gene>
<protein>
    <submittedName>
        <fullName evidence="2">Uncharacterized protein</fullName>
    </submittedName>
</protein>
<keyword evidence="1" id="KW-1133">Transmembrane helix</keyword>
<proteinExistence type="predicted"/>
<feature type="transmembrane region" description="Helical" evidence="1">
    <location>
        <begin position="129"/>
        <end position="147"/>
    </location>
</feature>
<keyword evidence="1" id="KW-0812">Transmembrane</keyword>
<evidence type="ECO:0000313" key="2">
    <source>
        <dbReference type="EMBL" id="RNA04420.1"/>
    </source>
</evidence>
<dbReference type="EMBL" id="REGN01008117">
    <property type="protein sequence ID" value="RNA04420.1"/>
    <property type="molecule type" value="Genomic_DNA"/>
</dbReference>
<reference evidence="2 3" key="1">
    <citation type="journal article" date="2018" name="Sci. Rep.">
        <title>Genomic signatures of local adaptation to the degree of environmental predictability in rotifers.</title>
        <authorList>
            <person name="Franch-Gras L."/>
            <person name="Hahn C."/>
            <person name="Garcia-Roger E.M."/>
            <person name="Carmona M.J."/>
            <person name="Serra M."/>
            <person name="Gomez A."/>
        </authorList>
    </citation>
    <scope>NUCLEOTIDE SEQUENCE [LARGE SCALE GENOMIC DNA]</scope>
    <source>
        <strain evidence="2">HYR1</strain>
    </source>
</reference>
<keyword evidence="1" id="KW-0472">Membrane</keyword>
<feature type="transmembrane region" description="Helical" evidence="1">
    <location>
        <begin position="73"/>
        <end position="99"/>
    </location>
</feature>
<name>A0A3M7PZ84_BRAPC</name>